<keyword evidence="3" id="KW-0472">Membrane</keyword>
<accession>A0A5R9BFC4</accession>
<keyword evidence="3" id="KW-0812">Transmembrane</keyword>
<dbReference type="Gene3D" id="3.40.630.190">
    <property type="entry name" value="LCP protein"/>
    <property type="match status" value="1"/>
</dbReference>
<feature type="region of interest" description="Disordered" evidence="2">
    <location>
        <begin position="95"/>
        <end position="116"/>
    </location>
</feature>
<keyword evidence="3" id="KW-1133">Transmembrane helix</keyword>
<protein>
    <submittedName>
        <fullName evidence="5">LytR family transcriptional regulator</fullName>
    </submittedName>
</protein>
<dbReference type="Pfam" id="PF03816">
    <property type="entry name" value="LytR_cpsA_psr"/>
    <property type="match status" value="1"/>
</dbReference>
<evidence type="ECO:0000313" key="5">
    <source>
        <dbReference type="EMBL" id="TLP98812.1"/>
    </source>
</evidence>
<sequence length="357" mass="38460">MPMTAAGPAEQFFIHDDDEPPRRAKRRGSRWILGGAATLVILALLAAGVYLFTLQRSYGSNVTQFAEEDPGSDSIGLSEEERPDDTEARTILLLGTDVGGGSGEDEDLPRVPGGGRSDTMMLVNIPESGDSVQVISIPRDLWVEIPGGYGWHKVNAGLALGGDQGHWLARATVEDLLDVRIDHVTAVDLLGFVGLVEELGGVRVNSGYSEPFTTSEGYTFTPGEQFMDADQALSFVRHRSSFPDGDLQRIRNQQAFIRAVIEQSVSPSNLANPVQANNMVSTFASHMMTDADLTATRAGSMVWEARGATGDIQFATLPNGGSGWSPDGQWIWNQDTEAQAEISQALQDGTLSDYLSD</sequence>
<gene>
    <name evidence="5" type="ORF">FEF26_03605</name>
</gene>
<evidence type="ECO:0000256" key="3">
    <source>
        <dbReference type="SAM" id="Phobius"/>
    </source>
</evidence>
<dbReference type="NCBIfam" id="TIGR00350">
    <property type="entry name" value="lytR_cpsA_psr"/>
    <property type="match status" value="1"/>
</dbReference>
<organism evidence="5 6">
    <name type="scientific">Nesterenkonia salmonea</name>
    <dbReference type="NCBI Taxonomy" id="1804987"/>
    <lineage>
        <taxon>Bacteria</taxon>
        <taxon>Bacillati</taxon>
        <taxon>Actinomycetota</taxon>
        <taxon>Actinomycetes</taxon>
        <taxon>Micrococcales</taxon>
        <taxon>Micrococcaceae</taxon>
        <taxon>Nesterenkonia</taxon>
    </lineage>
</organism>
<dbReference type="OrthoDB" id="9782542at2"/>
<evidence type="ECO:0000256" key="2">
    <source>
        <dbReference type="SAM" id="MobiDB-lite"/>
    </source>
</evidence>
<proteinExistence type="inferred from homology"/>
<evidence type="ECO:0000256" key="1">
    <source>
        <dbReference type="ARBA" id="ARBA00006068"/>
    </source>
</evidence>
<evidence type="ECO:0000259" key="4">
    <source>
        <dbReference type="Pfam" id="PF03816"/>
    </source>
</evidence>
<dbReference type="PANTHER" id="PTHR33392">
    <property type="entry name" value="POLYISOPRENYL-TEICHOIC ACID--PEPTIDOGLYCAN TEICHOIC ACID TRANSFERASE TAGU"/>
    <property type="match status" value="1"/>
</dbReference>
<evidence type="ECO:0000313" key="6">
    <source>
        <dbReference type="Proteomes" id="UP000310458"/>
    </source>
</evidence>
<name>A0A5R9BFC4_9MICC</name>
<keyword evidence="6" id="KW-1185">Reference proteome</keyword>
<dbReference type="EMBL" id="VAVZ01000007">
    <property type="protein sequence ID" value="TLP98812.1"/>
    <property type="molecule type" value="Genomic_DNA"/>
</dbReference>
<dbReference type="AlphaFoldDB" id="A0A5R9BFC4"/>
<dbReference type="InterPro" id="IPR050922">
    <property type="entry name" value="LytR/CpsA/Psr_CW_biosynth"/>
</dbReference>
<feature type="domain" description="Cell envelope-related transcriptional attenuator" evidence="4">
    <location>
        <begin position="116"/>
        <end position="264"/>
    </location>
</feature>
<dbReference type="PANTHER" id="PTHR33392:SF6">
    <property type="entry name" value="POLYISOPRENYL-TEICHOIC ACID--PEPTIDOGLYCAN TEICHOIC ACID TRANSFERASE TAGU"/>
    <property type="match status" value="1"/>
</dbReference>
<feature type="transmembrane region" description="Helical" evidence="3">
    <location>
        <begin position="31"/>
        <end position="52"/>
    </location>
</feature>
<reference evidence="5 6" key="1">
    <citation type="submission" date="2019-05" db="EMBL/GenBank/DDBJ databases">
        <title>Nesterenkonia sp. GY074 isolated from the Southern Atlantic Ocean.</title>
        <authorList>
            <person name="Zhang G."/>
        </authorList>
    </citation>
    <scope>NUCLEOTIDE SEQUENCE [LARGE SCALE GENOMIC DNA]</scope>
    <source>
        <strain evidence="5 6">GY074</strain>
    </source>
</reference>
<dbReference type="Proteomes" id="UP000310458">
    <property type="component" value="Unassembled WGS sequence"/>
</dbReference>
<feature type="region of interest" description="Disordered" evidence="2">
    <location>
        <begin position="1"/>
        <end position="24"/>
    </location>
</feature>
<comment type="similarity">
    <text evidence="1">Belongs to the LytR/CpsA/Psr (LCP) family.</text>
</comment>
<dbReference type="InterPro" id="IPR004474">
    <property type="entry name" value="LytR_CpsA_psr"/>
</dbReference>
<comment type="caution">
    <text evidence="5">The sequence shown here is derived from an EMBL/GenBank/DDBJ whole genome shotgun (WGS) entry which is preliminary data.</text>
</comment>